<dbReference type="RefSeq" id="WP_119516445.1">
    <property type="nucleotide sequence ID" value="NZ_NQYH01000009.1"/>
</dbReference>
<dbReference type="PROSITE" id="PS01124">
    <property type="entry name" value="HTH_ARAC_FAMILY_2"/>
    <property type="match status" value="1"/>
</dbReference>
<name>A0A3A1YQA6_9BURK</name>
<dbReference type="SUPFAM" id="SSF46689">
    <property type="entry name" value="Homeodomain-like"/>
    <property type="match status" value="2"/>
</dbReference>
<dbReference type="Pfam" id="PF14525">
    <property type="entry name" value="AraC_binding_2"/>
    <property type="match status" value="1"/>
</dbReference>
<dbReference type="Pfam" id="PF12833">
    <property type="entry name" value="HTH_18"/>
    <property type="match status" value="1"/>
</dbReference>
<dbReference type="GO" id="GO:0003700">
    <property type="term" value="F:DNA-binding transcription factor activity"/>
    <property type="evidence" value="ECO:0007669"/>
    <property type="project" value="InterPro"/>
</dbReference>
<evidence type="ECO:0000313" key="5">
    <source>
        <dbReference type="EMBL" id="RIY40362.1"/>
    </source>
</evidence>
<dbReference type="InterPro" id="IPR018062">
    <property type="entry name" value="HTH_AraC-typ_CS"/>
</dbReference>
<dbReference type="EMBL" id="NQYH01000009">
    <property type="protein sequence ID" value="RIY40362.1"/>
    <property type="molecule type" value="Genomic_DNA"/>
</dbReference>
<evidence type="ECO:0000256" key="1">
    <source>
        <dbReference type="ARBA" id="ARBA00023015"/>
    </source>
</evidence>
<keyword evidence="1" id="KW-0805">Transcription regulation</keyword>
<evidence type="ECO:0000256" key="3">
    <source>
        <dbReference type="ARBA" id="ARBA00023163"/>
    </source>
</evidence>
<dbReference type="PROSITE" id="PS00041">
    <property type="entry name" value="HTH_ARAC_FAMILY_1"/>
    <property type="match status" value="1"/>
</dbReference>
<dbReference type="Proteomes" id="UP000266206">
    <property type="component" value="Unassembled WGS sequence"/>
</dbReference>
<dbReference type="PANTHER" id="PTHR46796">
    <property type="entry name" value="HTH-TYPE TRANSCRIPTIONAL ACTIVATOR RHAS-RELATED"/>
    <property type="match status" value="1"/>
</dbReference>
<evidence type="ECO:0000259" key="4">
    <source>
        <dbReference type="PROSITE" id="PS01124"/>
    </source>
</evidence>
<evidence type="ECO:0000256" key="2">
    <source>
        <dbReference type="ARBA" id="ARBA00023125"/>
    </source>
</evidence>
<evidence type="ECO:0000313" key="6">
    <source>
        <dbReference type="Proteomes" id="UP000266206"/>
    </source>
</evidence>
<keyword evidence="2" id="KW-0238">DNA-binding</keyword>
<feature type="domain" description="HTH araC/xylS-type" evidence="4">
    <location>
        <begin position="230"/>
        <end position="333"/>
    </location>
</feature>
<dbReference type="InterPro" id="IPR050204">
    <property type="entry name" value="AraC_XylS_family_regulators"/>
</dbReference>
<dbReference type="SMART" id="SM00342">
    <property type="entry name" value="HTH_ARAC"/>
    <property type="match status" value="1"/>
</dbReference>
<dbReference type="OrthoDB" id="185346at2"/>
<gene>
    <name evidence="5" type="ORF">CJP73_10880</name>
</gene>
<dbReference type="InterPro" id="IPR035418">
    <property type="entry name" value="AraC-bd_2"/>
</dbReference>
<sequence>MEPFQKEPELVGRLAAHRLFHSCDLDETRDTVGRIFKPHELSVRGKRQKLDAEMDHIALGGASINRLRYGANVTIEPESLDNFLLVQMPMAGQANIRCGNEKILSTPSMASVLTPSLPVHMQWQGVCDQLIVKIERAVLEAACAAALGHPISKPIEFQLGMNLTHGGGLAWQELVAFLTTSQFIHGAGRQNLVTSQLEQLLATTLLERHPHNYAEALLNPAPTPDLPYIRRAEEYILAHCREPITMQDLAQHAHISTRSLYKGFQAYRGISPMGFVRKVRLQKVRETLLQARHAGQPISVTQVALDWGFGHLGHFTQAYRKQFNELPSQTLRG</sequence>
<dbReference type="Gene3D" id="1.10.10.60">
    <property type="entry name" value="Homeodomain-like"/>
    <property type="match status" value="1"/>
</dbReference>
<comment type="caution">
    <text evidence="5">The sequence shown here is derived from an EMBL/GenBank/DDBJ whole genome shotgun (WGS) entry which is preliminary data.</text>
</comment>
<dbReference type="GO" id="GO:0043565">
    <property type="term" value="F:sequence-specific DNA binding"/>
    <property type="evidence" value="ECO:0007669"/>
    <property type="project" value="InterPro"/>
</dbReference>
<accession>A0A3A1YQA6</accession>
<dbReference type="AlphaFoldDB" id="A0A3A1YQA6"/>
<organism evidence="5 6">
    <name type="scientific">Neopusillimonas maritima</name>
    <dbReference type="NCBI Taxonomy" id="2026239"/>
    <lineage>
        <taxon>Bacteria</taxon>
        <taxon>Pseudomonadati</taxon>
        <taxon>Pseudomonadota</taxon>
        <taxon>Betaproteobacteria</taxon>
        <taxon>Burkholderiales</taxon>
        <taxon>Alcaligenaceae</taxon>
        <taxon>Neopusillimonas</taxon>
    </lineage>
</organism>
<keyword evidence="3" id="KW-0804">Transcription</keyword>
<dbReference type="InterPro" id="IPR009057">
    <property type="entry name" value="Homeodomain-like_sf"/>
</dbReference>
<protein>
    <recommendedName>
        <fullName evidence="4">HTH araC/xylS-type domain-containing protein</fullName>
    </recommendedName>
</protein>
<proteinExistence type="predicted"/>
<dbReference type="InterPro" id="IPR018060">
    <property type="entry name" value="HTH_AraC"/>
</dbReference>
<reference evidence="5 6" key="1">
    <citation type="submission" date="2017-08" db="EMBL/GenBank/DDBJ databases">
        <title>Pusillimonas indicus sp. nov., a member of the family Alcaligenaceae isolated from surface seawater.</title>
        <authorList>
            <person name="Li J."/>
        </authorList>
    </citation>
    <scope>NUCLEOTIDE SEQUENCE [LARGE SCALE GENOMIC DNA]</scope>
    <source>
        <strain evidence="5 6">L52-1-41</strain>
    </source>
</reference>